<dbReference type="InterPro" id="IPR007138">
    <property type="entry name" value="ABM_dom"/>
</dbReference>
<dbReference type="SUPFAM" id="SSF54909">
    <property type="entry name" value="Dimeric alpha+beta barrel"/>
    <property type="match status" value="1"/>
</dbReference>
<dbReference type="GeneID" id="95968446"/>
<reference evidence="2 3" key="1">
    <citation type="submission" date="2023-09" db="EMBL/GenBank/DDBJ databases">
        <authorList>
            <person name="Golyshina O.V."/>
            <person name="Lunev E.A."/>
            <person name="Bargiela R."/>
            <person name="Gaines M.C."/>
            <person name="Daum B."/>
            <person name="Bale N.J."/>
            <person name="Koenen M."/>
            <person name="Sinninghe Damst J.S."/>
            <person name="Yakimov M."/>
            <person name="Golyshin P.N."/>
        </authorList>
    </citation>
    <scope>NUCLEOTIDE SEQUENCE [LARGE SCALE GENOMIC DNA]</scope>
    <source>
        <strain evidence="2 3">M1</strain>
    </source>
</reference>
<organism evidence="2 3">
    <name type="scientific">Oxyplasma meridianum</name>
    <dbReference type="NCBI Taxonomy" id="3073602"/>
    <lineage>
        <taxon>Archaea</taxon>
        <taxon>Methanobacteriati</taxon>
        <taxon>Thermoplasmatota</taxon>
        <taxon>Thermoplasmata</taxon>
        <taxon>Thermoplasmatales</taxon>
        <taxon>Thermoplasmataceae</taxon>
        <taxon>Oxyplasma</taxon>
    </lineage>
</organism>
<dbReference type="AlphaFoldDB" id="A0AAX4NJF2"/>
<proteinExistence type="predicted"/>
<dbReference type="Gene3D" id="3.30.70.100">
    <property type="match status" value="1"/>
</dbReference>
<dbReference type="KEGG" id="omr:OXIME_001708"/>
<gene>
    <name evidence="2" type="ORF">OXIME_001708</name>
</gene>
<sequence>MNESKVRNVGKGKLEYHKKMANIGFYYTIKEGHEKEFENTFQDTVEFLKLNAEGYKEAHLYREVGKNSYMILSLWDSVESFSNFVKSREFGEVTKFGKLIVEGKPYHKIFMDY</sequence>
<evidence type="ECO:0000313" key="2">
    <source>
        <dbReference type="EMBL" id="WYY01112.1"/>
    </source>
</evidence>
<keyword evidence="3" id="KW-1185">Reference proteome</keyword>
<dbReference type="InterPro" id="IPR050404">
    <property type="entry name" value="Heme-degrading_MO"/>
</dbReference>
<evidence type="ECO:0000259" key="1">
    <source>
        <dbReference type="PROSITE" id="PS51725"/>
    </source>
</evidence>
<dbReference type="Proteomes" id="UP001451606">
    <property type="component" value="Chromosome"/>
</dbReference>
<dbReference type="Pfam" id="PF03992">
    <property type="entry name" value="ABM"/>
    <property type="match status" value="1"/>
</dbReference>
<dbReference type="GO" id="GO:0004497">
    <property type="term" value="F:monooxygenase activity"/>
    <property type="evidence" value="ECO:0007669"/>
    <property type="project" value="UniProtKB-KW"/>
</dbReference>
<dbReference type="EMBL" id="CP133772">
    <property type="protein sequence ID" value="WYY01112.1"/>
    <property type="molecule type" value="Genomic_DNA"/>
</dbReference>
<keyword evidence="2" id="KW-0503">Monooxygenase</keyword>
<feature type="domain" description="ABM" evidence="1">
    <location>
        <begin position="21"/>
        <end position="109"/>
    </location>
</feature>
<dbReference type="RefSeq" id="WP_393971432.1">
    <property type="nucleotide sequence ID" value="NZ_CP133772.1"/>
</dbReference>
<evidence type="ECO:0000313" key="3">
    <source>
        <dbReference type="Proteomes" id="UP001451606"/>
    </source>
</evidence>
<protein>
    <submittedName>
        <fullName evidence="2">Antibiotic biosynthesis monooxygenase</fullName>
    </submittedName>
</protein>
<name>A0AAX4NJF2_9ARCH</name>
<dbReference type="PANTHER" id="PTHR34474:SF2">
    <property type="entry name" value="SIGNAL TRANSDUCTION PROTEIN TRAP"/>
    <property type="match status" value="1"/>
</dbReference>
<dbReference type="PROSITE" id="PS51725">
    <property type="entry name" value="ABM"/>
    <property type="match status" value="1"/>
</dbReference>
<dbReference type="PANTHER" id="PTHR34474">
    <property type="entry name" value="SIGNAL TRANSDUCTION PROTEIN TRAP"/>
    <property type="match status" value="1"/>
</dbReference>
<accession>A0AAX4NJF2</accession>
<keyword evidence="2" id="KW-0560">Oxidoreductase</keyword>
<dbReference type="InterPro" id="IPR011008">
    <property type="entry name" value="Dimeric_a/b-barrel"/>
</dbReference>